<keyword evidence="2" id="KW-1185">Reference proteome</keyword>
<proteinExistence type="predicted"/>
<dbReference type="Pfam" id="PF06338">
    <property type="entry name" value="ComK"/>
    <property type="match status" value="1"/>
</dbReference>
<organism evidence="1 2">
    <name type="scientific">Ureibacillus massiliensis 4400831 = CIP 108448 = CCUG 49529</name>
    <dbReference type="NCBI Taxonomy" id="1211035"/>
    <lineage>
        <taxon>Bacteria</taxon>
        <taxon>Bacillati</taxon>
        <taxon>Bacillota</taxon>
        <taxon>Bacilli</taxon>
        <taxon>Bacillales</taxon>
        <taxon>Caryophanaceae</taxon>
        <taxon>Ureibacillus</taxon>
    </lineage>
</organism>
<dbReference type="eggNOG" id="ENOG5033D0J">
    <property type="taxonomic scope" value="Bacteria"/>
</dbReference>
<dbReference type="OrthoDB" id="2739471at2"/>
<dbReference type="EMBL" id="JPVQ01000031">
    <property type="protein sequence ID" value="KGR89889.1"/>
    <property type="molecule type" value="Genomic_DNA"/>
</dbReference>
<accession>A0A0A3IYP6</accession>
<dbReference type="Proteomes" id="UP000030595">
    <property type="component" value="Unassembled WGS sequence"/>
</dbReference>
<gene>
    <name evidence="1" type="ORF">CD30_14565</name>
</gene>
<name>A0A0A3IYP6_9BACL</name>
<dbReference type="InterPro" id="IPR010461">
    <property type="entry name" value="ComK"/>
</dbReference>
<evidence type="ECO:0008006" key="3">
    <source>
        <dbReference type="Google" id="ProtNLM"/>
    </source>
</evidence>
<sequence>MKFLKLLKEKQIIALAPYYSGLYSSVIYTHQGTLYSEETVENLMDQFCMAFGSTLKGRIEATRKSLKYRKNPPILISEKHRIGAFQVPDIHKIDTTWIFDLQFDIKPIDSQMCELIFAGNLKLTIPLSEMVIIERRRKTLEALFAFTLTYHHDSTISK</sequence>
<dbReference type="GO" id="GO:0030420">
    <property type="term" value="P:establishment of competence for transformation"/>
    <property type="evidence" value="ECO:0007669"/>
    <property type="project" value="InterPro"/>
</dbReference>
<protein>
    <recommendedName>
        <fullName evidence="3">Competence protein ComK</fullName>
    </recommendedName>
</protein>
<evidence type="ECO:0000313" key="2">
    <source>
        <dbReference type="Proteomes" id="UP000030595"/>
    </source>
</evidence>
<reference evidence="1 2" key="1">
    <citation type="submission" date="2014-02" db="EMBL/GenBank/DDBJ databases">
        <title>Draft genome sequence of Lysinibacillus massiliensis CCUG 49529.</title>
        <authorList>
            <person name="Zhang F."/>
            <person name="Wang G."/>
            <person name="Zhang L."/>
        </authorList>
    </citation>
    <scope>NUCLEOTIDE SEQUENCE [LARGE SCALE GENOMIC DNA]</scope>
    <source>
        <strain evidence="1 2">CCUG 49529</strain>
    </source>
</reference>
<dbReference type="AlphaFoldDB" id="A0A0A3IYP6"/>
<evidence type="ECO:0000313" key="1">
    <source>
        <dbReference type="EMBL" id="KGR89889.1"/>
    </source>
</evidence>
<comment type="caution">
    <text evidence="1">The sequence shown here is derived from an EMBL/GenBank/DDBJ whole genome shotgun (WGS) entry which is preliminary data.</text>
</comment>
<dbReference type="RefSeq" id="WP_036178110.1">
    <property type="nucleotide sequence ID" value="NZ_AVCZ01000031.1"/>
</dbReference>